<dbReference type="CDD" id="cd19481">
    <property type="entry name" value="RecA-like_protease"/>
    <property type="match status" value="1"/>
</dbReference>
<reference evidence="3" key="1">
    <citation type="submission" date="2023-06" db="EMBL/GenBank/DDBJ databases">
        <title>Genome-scale phylogeny and comparative genomics of the fungal order Sordariales.</title>
        <authorList>
            <consortium name="Lawrence Berkeley National Laboratory"/>
            <person name="Hensen N."/>
            <person name="Bonometti L."/>
            <person name="Westerberg I."/>
            <person name="Brannstrom I.O."/>
            <person name="Guillou S."/>
            <person name="Cros-Aarteil S."/>
            <person name="Calhoun S."/>
            <person name="Haridas S."/>
            <person name="Kuo A."/>
            <person name="Mondo S."/>
            <person name="Pangilinan J."/>
            <person name="Riley R."/>
            <person name="LaButti K."/>
            <person name="Andreopoulos B."/>
            <person name="Lipzen A."/>
            <person name="Chen C."/>
            <person name="Yanf M."/>
            <person name="Daum C."/>
            <person name="Ng V."/>
            <person name="Clum A."/>
            <person name="Steindorff A."/>
            <person name="Ohm R."/>
            <person name="Martin F."/>
            <person name="Silar P."/>
            <person name="Natvig D."/>
            <person name="Lalanne C."/>
            <person name="Gautier V."/>
            <person name="Ament-velasquez S.L."/>
            <person name="Kruys A."/>
            <person name="Hutchinson M.I."/>
            <person name="Powell A.J."/>
            <person name="Barry K."/>
            <person name="Miller A.N."/>
            <person name="Grigoriev I.V."/>
            <person name="Debuchy R."/>
            <person name="Gladieux P."/>
            <person name="Thoren M.H."/>
            <person name="Johannesson H."/>
        </authorList>
    </citation>
    <scope>NUCLEOTIDE SEQUENCE</scope>
    <source>
        <strain evidence="3">SMH2392-1A</strain>
    </source>
</reference>
<dbReference type="SUPFAM" id="SSF52540">
    <property type="entry name" value="P-loop containing nucleoside triphosphate hydrolases"/>
    <property type="match status" value="1"/>
</dbReference>
<dbReference type="Pfam" id="PF00004">
    <property type="entry name" value="AAA"/>
    <property type="match status" value="1"/>
</dbReference>
<feature type="non-terminal residue" evidence="3">
    <location>
        <position position="1"/>
    </location>
</feature>
<sequence length="805" mass="92390">MVLSHKRTIPKVRECTFAKFKNRFHPRGKDGRYALDVFCSGKFMNQEITEEVKLRDKLFADGGAKLATAIIKEKTQAKAVENANLLNDLIEEAQAEEKWPRRIRIQSPALLRILGRVSKENLTDRPRTYYRPFNALIYQHERMRQELKELEGRYGSDLPDDDLFETESSDKDSDGETEESSDEEEEEDEEHGGEEDGDDFEDSPLALRCLRAYMTYMDNKIIPDYRRFEKLDVRSAARVRFSDLWYLFRTGEFVYQQVDGELPDRRDFRTGKRIWKTYYIDPVPERPSAAVTDNLDKRDAALVNDDHAFTIGMYYVDHSGEDFCVVKKRIRIDQFTGERPVSALPVYPMRFCLDWEARLKHALGMGNQLLEFIRAKHCSYNGWTLIQSPSGDPTIDVDGKEMQQPDHVNSEVIVDFKEAFQACPAWRPQRAAMRQKSVEVLDVQEEFRVRWWSGRNRAKLLGETMEQIPVRSGIAAKERNQFVAHDPFLVAMAKNNRHINPTTEKDLDDDAKVLLTGRVFAYVFQERKFAQLAVAKLRLAPKTALALDSLRIFQNVKDTLQGAIHGHFLQKETAENNPDQDWSSMDMIQGKGTGLFILLHGVPGVGKTATAEAIAQANGKPLFKITAGDLGMTPEKLETSLRDIFRLASCFNCILLLDEVDTFFAARTKSGDSTNRNALVSVFLRVLDYYDGVLFLTTNRPGVLDEAFISRLNYTAYFPALTLEQTIDIWKHNIRRVKEIDKPLAKVQKRGALRVNENELVDFARYIYHEGGGQGGPGRWNGRQIRNAFQVARNLAYYDHSKEQE</sequence>
<keyword evidence="4" id="KW-1185">Reference proteome</keyword>
<accession>A0AA40AB45</accession>
<dbReference type="AlphaFoldDB" id="A0AA40AB45"/>
<dbReference type="InterPro" id="IPR056599">
    <property type="entry name" value="AAA_lid_fung"/>
</dbReference>
<comment type="caution">
    <text evidence="3">The sequence shown here is derived from an EMBL/GenBank/DDBJ whole genome shotgun (WGS) entry which is preliminary data.</text>
</comment>
<evidence type="ECO:0000256" key="1">
    <source>
        <dbReference type="SAM" id="MobiDB-lite"/>
    </source>
</evidence>
<dbReference type="RefSeq" id="XP_060293940.1">
    <property type="nucleotide sequence ID" value="XM_060438312.1"/>
</dbReference>
<feature type="compositionally biased region" description="Acidic residues" evidence="1">
    <location>
        <begin position="158"/>
        <end position="167"/>
    </location>
</feature>
<proteinExistence type="predicted"/>
<dbReference type="PANTHER" id="PTHR46411:SF3">
    <property type="entry name" value="AAA+ ATPASE DOMAIN-CONTAINING PROTEIN"/>
    <property type="match status" value="1"/>
</dbReference>
<dbReference type="InterPro" id="IPR027417">
    <property type="entry name" value="P-loop_NTPase"/>
</dbReference>
<evidence type="ECO:0000259" key="2">
    <source>
        <dbReference type="SMART" id="SM00382"/>
    </source>
</evidence>
<dbReference type="GO" id="GO:0005524">
    <property type="term" value="F:ATP binding"/>
    <property type="evidence" value="ECO:0007669"/>
    <property type="project" value="InterPro"/>
</dbReference>
<dbReference type="Pfam" id="PF23232">
    <property type="entry name" value="AAA_lid_13"/>
    <property type="match status" value="1"/>
</dbReference>
<dbReference type="PANTHER" id="PTHR46411">
    <property type="entry name" value="FAMILY ATPASE, PUTATIVE-RELATED"/>
    <property type="match status" value="1"/>
</dbReference>
<protein>
    <recommendedName>
        <fullName evidence="2">AAA+ ATPase domain-containing protein</fullName>
    </recommendedName>
</protein>
<dbReference type="Gene3D" id="3.40.50.300">
    <property type="entry name" value="P-loop containing nucleotide triphosphate hydrolases"/>
    <property type="match status" value="1"/>
</dbReference>
<evidence type="ECO:0000313" key="3">
    <source>
        <dbReference type="EMBL" id="KAK0712617.1"/>
    </source>
</evidence>
<dbReference type="InterPro" id="IPR054289">
    <property type="entry name" value="DUF7025"/>
</dbReference>
<dbReference type="GO" id="GO:0016887">
    <property type="term" value="F:ATP hydrolysis activity"/>
    <property type="evidence" value="ECO:0007669"/>
    <property type="project" value="InterPro"/>
</dbReference>
<organism evidence="3 4">
    <name type="scientific">Lasiosphaeria miniovina</name>
    <dbReference type="NCBI Taxonomy" id="1954250"/>
    <lineage>
        <taxon>Eukaryota</taxon>
        <taxon>Fungi</taxon>
        <taxon>Dikarya</taxon>
        <taxon>Ascomycota</taxon>
        <taxon>Pezizomycotina</taxon>
        <taxon>Sordariomycetes</taxon>
        <taxon>Sordariomycetidae</taxon>
        <taxon>Sordariales</taxon>
        <taxon>Lasiosphaeriaceae</taxon>
        <taxon>Lasiosphaeria</taxon>
    </lineage>
</organism>
<dbReference type="EMBL" id="JAUIRO010000005">
    <property type="protein sequence ID" value="KAK0712617.1"/>
    <property type="molecule type" value="Genomic_DNA"/>
</dbReference>
<gene>
    <name evidence="3" type="ORF">B0T26DRAFT_651864</name>
</gene>
<dbReference type="GeneID" id="85321582"/>
<evidence type="ECO:0000313" key="4">
    <source>
        <dbReference type="Proteomes" id="UP001172101"/>
    </source>
</evidence>
<dbReference type="InterPro" id="IPR003959">
    <property type="entry name" value="ATPase_AAA_core"/>
</dbReference>
<dbReference type="Proteomes" id="UP001172101">
    <property type="component" value="Unassembled WGS sequence"/>
</dbReference>
<dbReference type="InterPro" id="IPR003593">
    <property type="entry name" value="AAA+_ATPase"/>
</dbReference>
<dbReference type="SMART" id="SM00382">
    <property type="entry name" value="AAA"/>
    <property type="match status" value="1"/>
</dbReference>
<feature type="domain" description="AAA+ ATPase" evidence="2">
    <location>
        <begin position="593"/>
        <end position="722"/>
    </location>
</feature>
<name>A0AA40AB45_9PEZI</name>
<feature type="region of interest" description="Disordered" evidence="1">
    <location>
        <begin position="154"/>
        <end position="202"/>
    </location>
</feature>
<dbReference type="Pfam" id="PF22942">
    <property type="entry name" value="DUF7025"/>
    <property type="match status" value="1"/>
</dbReference>
<feature type="compositionally biased region" description="Acidic residues" evidence="1">
    <location>
        <begin position="175"/>
        <end position="202"/>
    </location>
</feature>